<evidence type="ECO:0000256" key="2">
    <source>
        <dbReference type="ARBA" id="ARBA00023235"/>
    </source>
</evidence>
<keyword evidence="2 4" id="KW-0413">Isomerase</keyword>
<dbReference type="EMBL" id="BDCO01000002">
    <property type="protein sequence ID" value="GAT31926.1"/>
    <property type="molecule type" value="Genomic_DNA"/>
</dbReference>
<dbReference type="GO" id="GO:0000455">
    <property type="term" value="P:enzyme-directed rRNA pseudouridine synthesis"/>
    <property type="evidence" value="ECO:0007669"/>
    <property type="project" value="UniProtKB-ARBA"/>
</dbReference>
<comment type="caution">
    <text evidence="6">The sequence shown here is derived from an EMBL/GenBank/DDBJ whole genome shotgun (WGS) entry which is preliminary data.</text>
</comment>
<evidence type="ECO:0000256" key="3">
    <source>
        <dbReference type="PROSITE-ProRule" id="PRU00182"/>
    </source>
</evidence>
<keyword evidence="7" id="KW-1185">Reference proteome</keyword>
<dbReference type="PROSITE" id="PS50889">
    <property type="entry name" value="S4"/>
    <property type="match status" value="1"/>
</dbReference>
<dbReference type="PANTHER" id="PTHR47683">
    <property type="entry name" value="PSEUDOURIDINE SYNTHASE FAMILY PROTEIN-RELATED"/>
    <property type="match status" value="1"/>
</dbReference>
<dbReference type="InParanoid" id="A0A146G587"/>
<name>A0A146G587_TERSA</name>
<dbReference type="EC" id="5.4.99.-" evidence="4"/>
<gene>
    <name evidence="6" type="ORF">TSACC_2321</name>
</gene>
<evidence type="ECO:0000259" key="5">
    <source>
        <dbReference type="SMART" id="SM00363"/>
    </source>
</evidence>
<dbReference type="InterPro" id="IPR036986">
    <property type="entry name" value="S4_RNA-bd_sf"/>
</dbReference>
<dbReference type="Pfam" id="PF01479">
    <property type="entry name" value="S4"/>
    <property type="match status" value="1"/>
</dbReference>
<dbReference type="InterPro" id="IPR042092">
    <property type="entry name" value="PsdUridine_s_RsuA/RluB/E/F_cat"/>
</dbReference>
<dbReference type="FunCoup" id="A0A146G587">
    <property type="interactions" value="351"/>
</dbReference>
<dbReference type="InterPro" id="IPR000748">
    <property type="entry name" value="PsdUridine_synth_RsuA/RluB/E/F"/>
</dbReference>
<dbReference type="AlphaFoldDB" id="A0A146G587"/>
<reference evidence="7" key="1">
    <citation type="journal article" date="2017" name="Genome Announc.">
        <title>Draft Genome Sequence of Terrimicrobium sacchariphilum NM-5T, a Facultative Anaerobic Soil Bacterium of the Class Spartobacteria.</title>
        <authorList>
            <person name="Qiu Y.L."/>
            <person name="Tourlousse D.M."/>
            <person name="Matsuura N."/>
            <person name="Ohashi A."/>
            <person name="Sekiguchi Y."/>
        </authorList>
    </citation>
    <scope>NUCLEOTIDE SEQUENCE [LARGE SCALE GENOMIC DNA]</scope>
    <source>
        <strain evidence="7">NM-5</strain>
    </source>
</reference>
<dbReference type="FunFam" id="3.10.290.10:FF:000003">
    <property type="entry name" value="Pseudouridine synthase"/>
    <property type="match status" value="1"/>
</dbReference>
<dbReference type="InterPro" id="IPR002942">
    <property type="entry name" value="S4_RNA-bd"/>
</dbReference>
<dbReference type="InterPro" id="IPR020094">
    <property type="entry name" value="TruA/RsuA/RluB/E/F_N"/>
</dbReference>
<protein>
    <recommendedName>
        <fullName evidence="4">Pseudouridine synthase</fullName>
        <ecNumber evidence="4">5.4.99.-</ecNumber>
    </recommendedName>
</protein>
<keyword evidence="3" id="KW-0694">RNA-binding</keyword>
<dbReference type="CDD" id="cd02870">
    <property type="entry name" value="PseudoU_synth_RsuA_like"/>
    <property type="match status" value="1"/>
</dbReference>
<dbReference type="InterPro" id="IPR006145">
    <property type="entry name" value="PsdUridine_synth_RsuA/RluA"/>
</dbReference>
<dbReference type="GO" id="GO:0120159">
    <property type="term" value="F:rRNA pseudouridine synthase activity"/>
    <property type="evidence" value="ECO:0007669"/>
    <property type="project" value="UniProtKB-ARBA"/>
</dbReference>
<dbReference type="NCBIfam" id="TIGR00093">
    <property type="entry name" value="pseudouridine synthase"/>
    <property type="match status" value="1"/>
</dbReference>
<dbReference type="Gene3D" id="3.10.290.10">
    <property type="entry name" value="RNA-binding S4 domain"/>
    <property type="match status" value="1"/>
</dbReference>
<dbReference type="GO" id="GO:0003723">
    <property type="term" value="F:RNA binding"/>
    <property type="evidence" value="ECO:0007669"/>
    <property type="project" value="UniProtKB-KW"/>
</dbReference>
<sequence>MRLNRFLAAAGYGSRRACEALILDGKVSINGHFVRELATTVSPEDDVRVAGKTARSAPQVYLLLHKPRGYVCTRSDERGRKTIFDLIPGHFGRLFHVGRLDKDSEGLILLTNDGNLSQRLTHPAHEVDKEYEVLIDKPFDSTLKPKFLRGFQTEEGRAKVEGLHVIAPTHLKVILRQGLKRQIRLMFYQMGYEVKRLMRVRIGPVEMGRLKCGEWRLLKASEVALLSGSGKKKAK</sequence>
<dbReference type="Gene3D" id="3.30.70.580">
    <property type="entry name" value="Pseudouridine synthase I, catalytic domain, N-terminal subdomain"/>
    <property type="match status" value="1"/>
</dbReference>
<feature type="domain" description="RNA-binding S4" evidence="5">
    <location>
        <begin position="1"/>
        <end position="63"/>
    </location>
</feature>
<dbReference type="InterPro" id="IPR018496">
    <property type="entry name" value="PsdUridine_synth_RsuA/RluB_CS"/>
</dbReference>
<comment type="similarity">
    <text evidence="1 4">Belongs to the pseudouridine synthase RsuA family.</text>
</comment>
<dbReference type="SMART" id="SM00363">
    <property type="entry name" value="S4"/>
    <property type="match status" value="1"/>
</dbReference>
<proteinExistence type="inferred from homology"/>
<organism evidence="6 7">
    <name type="scientific">Terrimicrobium sacchariphilum</name>
    <dbReference type="NCBI Taxonomy" id="690879"/>
    <lineage>
        <taxon>Bacteria</taxon>
        <taxon>Pseudomonadati</taxon>
        <taxon>Verrucomicrobiota</taxon>
        <taxon>Terrimicrobiia</taxon>
        <taxon>Terrimicrobiales</taxon>
        <taxon>Terrimicrobiaceae</taxon>
        <taxon>Terrimicrobium</taxon>
    </lineage>
</organism>
<evidence type="ECO:0000313" key="6">
    <source>
        <dbReference type="EMBL" id="GAT31926.1"/>
    </source>
</evidence>
<dbReference type="Gene3D" id="3.30.70.1560">
    <property type="entry name" value="Alpha-L RNA-binding motif"/>
    <property type="match status" value="1"/>
</dbReference>
<dbReference type="PANTHER" id="PTHR47683:SF2">
    <property type="entry name" value="RNA-BINDING S4 DOMAIN-CONTAINING PROTEIN"/>
    <property type="match status" value="1"/>
</dbReference>
<dbReference type="InterPro" id="IPR050343">
    <property type="entry name" value="RsuA_PseudoU_synthase"/>
</dbReference>
<dbReference type="RefSeq" id="WP_075077793.1">
    <property type="nucleotide sequence ID" value="NZ_BDCO01000002.1"/>
</dbReference>
<evidence type="ECO:0000313" key="7">
    <source>
        <dbReference type="Proteomes" id="UP000076023"/>
    </source>
</evidence>
<dbReference type="InterPro" id="IPR020103">
    <property type="entry name" value="PsdUridine_synth_cat_dom_sf"/>
</dbReference>
<dbReference type="Proteomes" id="UP000076023">
    <property type="component" value="Unassembled WGS sequence"/>
</dbReference>
<dbReference type="PROSITE" id="PS01149">
    <property type="entry name" value="PSI_RSU"/>
    <property type="match status" value="1"/>
</dbReference>
<dbReference type="SUPFAM" id="SSF55174">
    <property type="entry name" value="Alpha-L RNA-binding motif"/>
    <property type="match status" value="1"/>
</dbReference>
<evidence type="ECO:0000256" key="4">
    <source>
        <dbReference type="RuleBase" id="RU003887"/>
    </source>
</evidence>
<dbReference type="SUPFAM" id="SSF55120">
    <property type="entry name" value="Pseudouridine synthase"/>
    <property type="match status" value="1"/>
</dbReference>
<dbReference type="CDD" id="cd00165">
    <property type="entry name" value="S4"/>
    <property type="match status" value="1"/>
</dbReference>
<evidence type="ECO:0000256" key="1">
    <source>
        <dbReference type="ARBA" id="ARBA00008348"/>
    </source>
</evidence>
<dbReference type="STRING" id="690879.TSACC_2321"/>
<dbReference type="Pfam" id="PF00849">
    <property type="entry name" value="PseudoU_synth_2"/>
    <property type="match status" value="1"/>
</dbReference>
<dbReference type="OrthoDB" id="9807213at2"/>
<accession>A0A146G587</accession>